<reference evidence="2" key="1">
    <citation type="journal article" date="2014" name="Nucleic Acids Res.">
        <title>The evolutionary dynamics of variant antigen genes in Babesia reveal a history of genomic innovation underlying host-parasite interaction.</title>
        <authorList>
            <person name="Jackson A.P."/>
            <person name="Otto T.D."/>
            <person name="Darby A."/>
            <person name="Ramaprasad A."/>
            <person name="Xia D."/>
            <person name="Echaide I.E."/>
            <person name="Farber M."/>
            <person name="Gahlot S."/>
            <person name="Gamble J."/>
            <person name="Gupta D."/>
            <person name="Gupta Y."/>
            <person name="Jackson L."/>
            <person name="Malandrin L."/>
            <person name="Malas T.B."/>
            <person name="Moussa E."/>
            <person name="Nair M."/>
            <person name="Reid A.J."/>
            <person name="Sanders M."/>
            <person name="Sharma J."/>
            <person name="Tracey A."/>
            <person name="Quail M.A."/>
            <person name="Weir W."/>
            <person name="Wastling J.M."/>
            <person name="Hall N."/>
            <person name="Willadsen P."/>
            <person name="Lingelbach K."/>
            <person name="Shiels B."/>
            <person name="Tait A."/>
            <person name="Berriman M."/>
            <person name="Allred D.R."/>
            <person name="Pain A."/>
        </authorList>
    </citation>
    <scope>NUCLEOTIDE SEQUENCE</scope>
    <source>
        <strain evidence="2">1802A</strain>
    </source>
</reference>
<feature type="compositionally biased region" description="Acidic residues" evidence="1">
    <location>
        <begin position="199"/>
        <end position="212"/>
    </location>
</feature>
<organism evidence="2 3">
    <name type="scientific">Babesia divergens</name>
    <dbReference type="NCBI Taxonomy" id="32595"/>
    <lineage>
        <taxon>Eukaryota</taxon>
        <taxon>Sar</taxon>
        <taxon>Alveolata</taxon>
        <taxon>Apicomplexa</taxon>
        <taxon>Aconoidasida</taxon>
        <taxon>Piroplasmida</taxon>
        <taxon>Babesiidae</taxon>
        <taxon>Babesia</taxon>
    </lineage>
</organism>
<accession>A0AAD9GL60</accession>
<protein>
    <submittedName>
        <fullName evidence="2">Uncharacterized protein</fullName>
    </submittedName>
</protein>
<feature type="region of interest" description="Disordered" evidence="1">
    <location>
        <begin position="183"/>
        <end position="222"/>
    </location>
</feature>
<evidence type="ECO:0000313" key="2">
    <source>
        <dbReference type="EMBL" id="KAK1940318.1"/>
    </source>
</evidence>
<reference evidence="2" key="2">
    <citation type="submission" date="2021-05" db="EMBL/GenBank/DDBJ databases">
        <authorList>
            <person name="Pain A."/>
        </authorList>
    </citation>
    <scope>NUCLEOTIDE SEQUENCE</scope>
    <source>
        <strain evidence="2">1802A</strain>
    </source>
</reference>
<evidence type="ECO:0000313" key="3">
    <source>
        <dbReference type="Proteomes" id="UP001195914"/>
    </source>
</evidence>
<proteinExistence type="predicted"/>
<gene>
    <name evidence="2" type="ORF">X943_002145</name>
</gene>
<dbReference type="AlphaFoldDB" id="A0AAD9GL60"/>
<dbReference type="Proteomes" id="UP001195914">
    <property type="component" value="Unassembled WGS sequence"/>
</dbReference>
<comment type="caution">
    <text evidence="2">The sequence shown here is derived from an EMBL/GenBank/DDBJ whole genome shotgun (WGS) entry which is preliminary data.</text>
</comment>
<dbReference type="EMBL" id="JAHBMH010000003">
    <property type="protein sequence ID" value="KAK1940318.1"/>
    <property type="molecule type" value="Genomic_DNA"/>
</dbReference>
<name>A0AAD9GL60_BABDI</name>
<evidence type="ECO:0000256" key="1">
    <source>
        <dbReference type="SAM" id="MobiDB-lite"/>
    </source>
</evidence>
<keyword evidence="3" id="KW-1185">Reference proteome</keyword>
<sequence length="222" mass="24702">MTDDEWNSMPSNTDYDDRDEAVNSIAASTINFLETGGFNFESEKDIIGLLSFLEATTGASIQNAKTSNGILKNLKEAGKQIYHHTKEFASKHAKGAVGEAVKIAIVAILKKGLPVFEKTYEDAMQRIPLSLRITYAPMAYNLWNELFKKFKIELPEELTPERFICKGMTKEQCDDVVNRAIKASKKKKASEYAARNEGEGSESDEEEEEEGGGDIALSLEDF</sequence>